<protein>
    <recommendedName>
        <fullName evidence="3">histidine kinase</fullName>
        <ecNumber evidence="3">2.7.13.3</ecNumber>
    </recommendedName>
</protein>
<dbReference type="InterPro" id="IPR010559">
    <property type="entry name" value="Sig_transdc_His_kin_internal"/>
</dbReference>
<dbReference type="InterPro" id="IPR003594">
    <property type="entry name" value="HATPase_dom"/>
</dbReference>
<evidence type="ECO:0000256" key="1">
    <source>
        <dbReference type="ARBA" id="ARBA00000085"/>
    </source>
</evidence>
<dbReference type="Gene3D" id="3.30.565.10">
    <property type="entry name" value="Histidine kinase-like ATPase, C-terminal domain"/>
    <property type="match status" value="1"/>
</dbReference>
<keyword evidence="9" id="KW-0067">ATP-binding</keyword>
<keyword evidence="12" id="KW-1133">Transmembrane helix</keyword>
<dbReference type="InterPro" id="IPR005467">
    <property type="entry name" value="His_kinase_dom"/>
</dbReference>
<evidence type="ECO:0000256" key="8">
    <source>
        <dbReference type="ARBA" id="ARBA00022777"/>
    </source>
</evidence>
<dbReference type="PANTHER" id="PTHR34220">
    <property type="entry name" value="SENSOR HISTIDINE KINASE YPDA"/>
    <property type="match status" value="1"/>
</dbReference>
<evidence type="ECO:0000256" key="10">
    <source>
        <dbReference type="ARBA" id="ARBA00023012"/>
    </source>
</evidence>
<dbReference type="InterPro" id="IPR003660">
    <property type="entry name" value="HAMP_dom"/>
</dbReference>
<feature type="transmembrane region" description="Helical" evidence="12">
    <location>
        <begin position="285"/>
        <end position="310"/>
    </location>
</feature>
<evidence type="ECO:0000256" key="9">
    <source>
        <dbReference type="ARBA" id="ARBA00022840"/>
    </source>
</evidence>
<dbReference type="PANTHER" id="PTHR34220:SF7">
    <property type="entry name" value="SENSOR HISTIDINE KINASE YPDA"/>
    <property type="match status" value="1"/>
</dbReference>
<dbReference type="Proteomes" id="UP001596047">
    <property type="component" value="Unassembled WGS sequence"/>
</dbReference>
<evidence type="ECO:0000256" key="11">
    <source>
        <dbReference type="ARBA" id="ARBA00023136"/>
    </source>
</evidence>
<dbReference type="InterPro" id="IPR004358">
    <property type="entry name" value="Sig_transdc_His_kin-like_C"/>
</dbReference>
<dbReference type="InterPro" id="IPR036890">
    <property type="entry name" value="HATPase_C_sf"/>
</dbReference>
<evidence type="ECO:0000259" key="14">
    <source>
        <dbReference type="PROSITE" id="PS50885"/>
    </source>
</evidence>
<keyword evidence="12" id="KW-0812">Transmembrane</keyword>
<proteinExistence type="predicted"/>
<evidence type="ECO:0000256" key="12">
    <source>
        <dbReference type="SAM" id="Phobius"/>
    </source>
</evidence>
<dbReference type="Pfam" id="PF02518">
    <property type="entry name" value="HATPase_c"/>
    <property type="match status" value="1"/>
</dbReference>
<dbReference type="SMART" id="SM00387">
    <property type="entry name" value="HATPase_c"/>
    <property type="match status" value="1"/>
</dbReference>
<dbReference type="RefSeq" id="WP_379190954.1">
    <property type="nucleotide sequence ID" value="NZ_JBHSOW010000095.1"/>
</dbReference>
<organism evidence="15 16">
    <name type="scientific">Paenibacillus solisilvae</name>
    <dbReference type="NCBI Taxonomy" id="2486751"/>
    <lineage>
        <taxon>Bacteria</taxon>
        <taxon>Bacillati</taxon>
        <taxon>Bacillota</taxon>
        <taxon>Bacilli</taxon>
        <taxon>Bacillales</taxon>
        <taxon>Paenibacillaceae</taxon>
        <taxon>Paenibacillus</taxon>
    </lineage>
</organism>
<dbReference type="EMBL" id="JBHSOW010000095">
    <property type="protein sequence ID" value="MFC5652319.1"/>
    <property type="molecule type" value="Genomic_DNA"/>
</dbReference>
<keyword evidence="4" id="KW-1003">Cell membrane</keyword>
<evidence type="ECO:0000313" key="15">
    <source>
        <dbReference type="EMBL" id="MFC5652319.1"/>
    </source>
</evidence>
<feature type="transmembrane region" description="Helical" evidence="12">
    <location>
        <begin position="12"/>
        <end position="31"/>
    </location>
</feature>
<keyword evidence="5" id="KW-0597">Phosphoprotein</keyword>
<gene>
    <name evidence="15" type="ORF">ACFPYJ_25045</name>
</gene>
<dbReference type="EC" id="2.7.13.3" evidence="3"/>
<keyword evidence="7" id="KW-0547">Nucleotide-binding</keyword>
<keyword evidence="11 12" id="KW-0472">Membrane</keyword>
<feature type="domain" description="HAMP" evidence="14">
    <location>
        <begin position="310"/>
        <end position="362"/>
    </location>
</feature>
<sequence>MRSLRSVILQRIIIVAVISFLLSAAFTYYYYRTILVGQMVHDDESKLGQTARQLQYMSDDISQFASSLIISDQLQSFFKTYNHSETFDKFALLQDTFNYLNDNKGLRKEVTSYALVTRSGEAFWSEARYDSYFADRMQEPWYRNYDNSGQSNGFTEPHQMFFNALTESKTISYIVKVRDIQKIGSEIGELILNLDYSNFETLLGFGGADFDGFLWMNGANHLLYEKKPKPNTLNTAGLEKAASAPNLEGFHAIKGGYMLIDRLEENGWKLVSFTSRHSMIDRAKVVIYLLGVFSLTSTILILLLMMPAIFRITGPIMKLYHAMNAASTGNLQTSVTIRSGDELEKLGQGFNRMIDQLRVHLEESIRYEKEKKEMELELLLSQLNPHFVYNTLNAVIYMAQKQGNEDIVRMVGSFIRILQDAVKMGGAQSMIPLQDDIAILRDYLAIQSYRYADMFTVVWEIEEAALTCLIPRNLIQPFVENAIFHGICPKDEQGVIRLSAAVREGRLTITIEDNGVGIEEEQLAAVWESSESRKSPGLRHIGLPNNKQRLEHLFGGQAELRIDSIAGSGTTITIELPVPVHDPVRKIT</sequence>
<keyword evidence="16" id="KW-1185">Reference proteome</keyword>
<dbReference type="CDD" id="cd06225">
    <property type="entry name" value="HAMP"/>
    <property type="match status" value="1"/>
</dbReference>
<dbReference type="GO" id="GO:0004673">
    <property type="term" value="F:protein histidine kinase activity"/>
    <property type="evidence" value="ECO:0007669"/>
    <property type="project" value="UniProtKB-EC"/>
</dbReference>
<evidence type="ECO:0000313" key="16">
    <source>
        <dbReference type="Proteomes" id="UP001596047"/>
    </source>
</evidence>
<dbReference type="SMART" id="SM00304">
    <property type="entry name" value="HAMP"/>
    <property type="match status" value="1"/>
</dbReference>
<accession>A0ABW0W5M3</accession>
<name>A0ABW0W5M3_9BACL</name>
<keyword evidence="6 15" id="KW-0808">Transferase</keyword>
<keyword evidence="8 15" id="KW-0418">Kinase</keyword>
<dbReference type="Pfam" id="PF06580">
    <property type="entry name" value="His_kinase"/>
    <property type="match status" value="1"/>
</dbReference>
<dbReference type="PROSITE" id="PS50109">
    <property type="entry name" value="HIS_KIN"/>
    <property type="match status" value="1"/>
</dbReference>
<evidence type="ECO:0000256" key="3">
    <source>
        <dbReference type="ARBA" id="ARBA00012438"/>
    </source>
</evidence>
<evidence type="ECO:0000256" key="4">
    <source>
        <dbReference type="ARBA" id="ARBA00022475"/>
    </source>
</evidence>
<evidence type="ECO:0000256" key="5">
    <source>
        <dbReference type="ARBA" id="ARBA00022553"/>
    </source>
</evidence>
<keyword evidence="10" id="KW-0902">Two-component regulatory system</keyword>
<dbReference type="PROSITE" id="PS50885">
    <property type="entry name" value="HAMP"/>
    <property type="match status" value="1"/>
</dbReference>
<comment type="catalytic activity">
    <reaction evidence="1">
        <text>ATP + protein L-histidine = ADP + protein N-phospho-L-histidine.</text>
        <dbReference type="EC" id="2.7.13.3"/>
    </reaction>
</comment>
<comment type="caution">
    <text evidence="15">The sequence shown here is derived from an EMBL/GenBank/DDBJ whole genome shotgun (WGS) entry which is preliminary data.</text>
</comment>
<dbReference type="SUPFAM" id="SSF158472">
    <property type="entry name" value="HAMP domain-like"/>
    <property type="match status" value="1"/>
</dbReference>
<dbReference type="SUPFAM" id="SSF55874">
    <property type="entry name" value="ATPase domain of HSP90 chaperone/DNA topoisomerase II/histidine kinase"/>
    <property type="match status" value="1"/>
</dbReference>
<reference evidence="16" key="1">
    <citation type="journal article" date="2019" name="Int. J. Syst. Evol. Microbiol.">
        <title>The Global Catalogue of Microorganisms (GCM) 10K type strain sequencing project: providing services to taxonomists for standard genome sequencing and annotation.</title>
        <authorList>
            <consortium name="The Broad Institute Genomics Platform"/>
            <consortium name="The Broad Institute Genome Sequencing Center for Infectious Disease"/>
            <person name="Wu L."/>
            <person name="Ma J."/>
        </authorList>
    </citation>
    <scope>NUCLEOTIDE SEQUENCE [LARGE SCALE GENOMIC DNA]</scope>
    <source>
        <strain evidence="16">CGMCC 1.3240</strain>
    </source>
</reference>
<dbReference type="Pfam" id="PF00672">
    <property type="entry name" value="HAMP"/>
    <property type="match status" value="1"/>
</dbReference>
<dbReference type="PRINTS" id="PR00344">
    <property type="entry name" value="BCTRLSENSOR"/>
</dbReference>
<feature type="domain" description="Histidine kinase" evidence="13">
    <location>
        <begin position="472"/>
        <end position="580"/>
    </location>
</feature>
<dbReference type="InterPro" id="IPR050640">
    <property type="entry name" value="Bact_2-comp_sensor_kinase"/>
</dbReference>
<comment type="subcellular location">
    <subcellularLocation>
        <location evidence="2">Cell membrane</location>
        <topology evidence="2">Multi-pass membrane protein</topology>
    </subcellularLocation>
</comment>
<dbReference type="Gene3D" id="6.10.340.10">
    <property type="match status" value="1"/>
</dbReference>
<evidence type="ECO:0000256" key="6">
    <source>
        <dbReference type="ARBA" id="ARBA00022679"/>
    </source>
</evidence>
<evidence type="ECO:0000256" key="7">
    <source>
        <dbReference type="ARBA" id="ARBA00022741"/>
    </source>
</evidence>
<evidence type="ECO:0000256" key="2">
    <source>
        <dbReference type="ARBA" id="ARBA00004651"/>
    </source>
</evidence>
<evidence type="ECO:0000259" key="13">
    <source>
        <dbReference type="PROSITE" id="PS50109"/>
    </source>
</evidence>